<accession>A0ACC2SL90</accession>
<dbReference type="EMBL" id="QTSX02004979">
    <property type="protein sequence ID" value="KAJ9063090.1"/>
    <property type="molecule type" value="Genomic_DNA"/>
</dbReference>
<proteinExistence type="predicted"/>
<dbReference type="Proteomes" id="UP001165960">
    <property type="component" value="Unassembled WGS sequence"/>
</dbReference>
<sequence length="109" mass="12547">MGVTVNLLMFFHPQTDGQMEQRTRSNSAIYHNCATTPPIIVLLVDLPSLQIMSFDLEEFLLSVSSSSFPQADKMASHMKTIHQELKEHFTRARADYKKYADQRFIPEID</sequence>
<evidence type="ECO:0000313" key="1">
    <source>
        <dbReference type="EMBL" id="KAJ9063090.1"/>
    </source>
</evidence>
<organism evidence="1 2">
    <name type="scientific">Entomophthora muscae</name>
    <dbReference type="NCBI Taxonomy" id="34485"/>
    <lineage>
        <taxon>Eukaryota</taxon>
        <taxon>Fungi</taxon>
        <taxon>Fungi incertae sedis</taxon>
        <taxon>Zoopagomycota</taxon>
        <taxon>Entomophthoromycotina</taxon>
        <taxon>Entomophthoromycetes</taxon>
        <taxon>Entomophthorales</taxon>
        <taxon>Entomophthoraceae</taxon>
        <taxon>Entomophthora</taxon>
    </lineage>
</organism>
<keyword evidence="2" id="KW-1185">Reference proteome</keyword>
<protein>
    <submittedName>
        <fullName evidence="1">Uncharacterized protein</fullName>
    </submittedName>
</protein>
<gene>
    <name evidence="1" type="ORF">DSO57_1003619</name>
</gene>
<evidence type="ECO:0000313" key="2">
    <source>
        <dbReference type="Proteomes" id="UP001165960"/>
    </source>
</evidence>
<comment type="caution">
    <text evidence="1">The sequence shown here is derived from an EMBL/GenBank/DDBJ whole genome shotgun (WGS) entry which is preliminary data.</text>
</comment>
<reference evidence="1" key="1">
    <citation type="submission" date="2022-04" db="EMBL/GenBank/DDBJ databases">
        <title>Genome of the entomopathogenic fungus Entomophthora muscae.</title>
        <authorList>
            <person name="Elya C."/>
            <person name="Lovett B.R."/>
            <person name="Lee E."/>
            <person name="Macias A.M."/>
            <person name="Hajek A.E."/>
            <person name="De Bivort B.L."/>
            <person name="Kasson M.T."/>
            <person name="De Fine Licht H.H."/>
            <person name="Stajich J.E."/>
        </authorList>
    </citation>
    <scope>NUCLEOTIDE SEQUENCE</scope>
    <source>
        <strain evidence="1">Berkeley</strain>
    </source>
</reference>
<name>A0ACC2SL90_9FUNG</name>